<dbReference type="AlphaFoldDB" id="A0A4P6DUT5"/>
<evidence type="ECO:0000313" key="2">
    <source>
        <dbReference type="Proteomes" id="UP000293589"/>
    </source>
</evidence>
<sequence>MSETDWPSWIKAAGIRVVKTGAQTLITLIGTDMVSIIQLDWPQMLAVTATTMVLSLLTSIAGLPEVDDGKSPISTR</sequence>
<dbReference type="KEGG" id="bgx:ESN35_03365"/>
<evidence type="ECO:0000313" key="1">
    <source>
        <dbReference type="EMBL" id="QAY33811.1"/>
    </source>
</evidence>
<organism evidence="1 2">
    <name type="scientific">Bifidobacterium pullorum subsp. gallinarum</name>
    <dbReference type="NCBI Taxonomy" id="78344"/>
    <lineage>
        <taxon>Bacteria</taxon>
        <taxon>Bacillati</taxon>
        <taxon>Actinomycetota</taxon>
        <taxon>Actinomycetes</taxon>
        <taxon>Bifidobacteriales</taxon>
        <taxon>Bifidobacteriaceae</taxon>
        <taxon>Bifidobacterium</taxon>
    </lineage>
</organism>
<dbReference type="InterPro" id="IPR020109">
    <property type="entry name" value="Holin_r1t"/>
</dbReference>
<dbReference type="EMBL" id="CP035464">
    <property type="protein sequence ID" value="QAY33811.1"/>
    <property type="molecule type" value="Genomic_DNA"/>
</dbReference>
<evidence type="ECO:0008006" key="3">
    <source>
        <dbReference type="Google" id="ProtNLM"/>
    </source>
</evidence>
<protein>
    <recommendedName>
        <fullName evidence="3">Holin</fullName>
    </recommendedName>
</protein>
<proteinExistence type="predicted"/>
<dbReference type="Pfam" id="PF16945">
    <property type="entry name" value="Phage_r1t_holin"/>
    <property type="match status" value="1"/>
</dbReference>
<name>A0A4P6DUT5_9BIFI</name>
<reference evidence="1 2" key="1">
    <citation type="submission" date="2019-01" db="EMBL/GenBank/DDBJ databases">
        <title>Complete genome sequence of Bifidobacterium gallinarum CACC 514.</title>
        <authorList>
            <person name="Jung M."/>
        </authorList>
    </citation>
    <scope>NUCLEOTIDE SEQUENCE [LARGE SCALE GENOMIC DNA]</scope>
    <source>
        <strain evidence="1 2">CACC 514</strain>
    </source>
</reference>
<accession>A0A4P6DUT5</accession>
<gene>
    <name evidence="1" type="ORF">ESN35_03365</name>
</gene>
<dbReference type="Proteomes" id="UP000293589">
    <property type="component" value="Chromosome"/>
</dbReference>